<dbReference type="Pfam" id="PF04359">
    <property type="entry name" value="DUF493"/>
    <property type="match status" value="1"/>
</dbReference>
<evidence type="ECO:0000313" key="2">
    <source>
        <dbReference type="EMBL" id="TLD78212.1"/>
    </source>
</evidence>
<evidence type="ECO:0000313" key="1">
    <source>
        <dbReference type="EMBL" id="CUU40689.1"/>
    </source>
</evidence>
<keyword evidence="3" id="KW-1185">Reference proteome</keyword>
<dbReference type="KEGG" id="hty:BN2458_PEG1806"/>
<organism evidence="1 4">
    <name type="scientific">Helicobacter typhlonius</name>
    <dbReference type="NCBI Taxonomy" id="76936"/>
    <lineage>
        <taxon>Bacteria</taxon>
        <taxon>Pseudomonadati</taxon>
        <taxon>Campylobacterota</taxon>
        <taxon>Epsilonproteobacteria</taxon>
        <taxon>Campylobacterales</taxon>
        <taxon>Helicobacteraceae</taxon>
        <taxon>Helicobacter</taxon>
    </lineage>
</organism>
<protein>
    <submittedName>
        <fullName evidence="2">DUF493 domain-containing protein</fullName>
    </submittedName>
    <submittedName>
        <fullName evidence="1">Proposed lipoate regulatory protein YbeD</fullName>
    </submittedName>
</protein>
<reference evidence="4" key="3">
    <citation type="submission" date="2015-11" db="EMBL/GenBank/DDBJ databases">
        <authorList>
            <person name="Anvar S.Y."/>
        </authorList>
    </citation>
    <scope>NUCLEOTIDE SEQUENCE [LARGE SCALE GENOMIC DNA]</scope>
</reference>
<dbReference type="InterPro" id="IPR027471">
    <property type="entry name" value="YbeD-like_sf"/>
</dbReference>
<dbReference type="OrthoDB" id="281538at2"/>
<dbReference type="RefSeq" id="WP_034326225.1">
    <property type="nucleotide sequence ID" value="NZ_CAJTQN010000001.1"/>
</dbReference>
<dbReference type="Proteomes" id="UP000029925">
    <property type="component" value="Unassembled WGS sequence"/>
</dbReference>
<evidence type="ECO:0000313" key="3">
    <source>
        <dbReference type="Proteomes" id="UP000029925"/>
    </source>
</evidence>
<gene>
    <name evidence="1" type="ORF">BN2458_PEG1806</name>
    <name evidence="2" type="ORF">LS75_007090</name>
</gene>
<dbReference type="PATRIC" id="fig|76936.10.peg.1763"/>
<reference evidence="2 3" key="1">
    <citation type="journal article" date="2014" name="Genome Announc.">
        <title>Draft genome sequences of eight enterohepatic helicobacter species isolated from both laboratory and wild rodents.</title>
        <authorList>
            <person name="Sheh A."/>
            <person name="Shen Z."/>
            <person name="Fox J.G."/>
        </authorList>
    </citation>
    <scope>NUCLEOTIDE SEQUENCE [LARGE SCALE GENOMIC DNA]</scope>
    <source>
        <strain evidence="2 3">MIT 98-6810</strain>
    </source>
</reference>
<dbReference type="EMBL" id="LN907858">
    <property type="protein sequence ID" value="CUU40689.1"/>
    <property type="molecule type" value="Genomic_DNA"/>
</dbReference>
<accession>A0A099UF01</accession>
<dbReference type="GeneID" id="78151947"/>
<dbReference type="SUPFAM" id="SSF117991">
    <property type="entry name" value="YbeD/HP0495-like"/>
    <property type="match status" value="1"/>
</dbReference>
<dbReference type="STRING" id="76936.BN2458_PEG1806"/>
<name>A0A099UF01_9HELI</name>
<dbReference type="InterPro" id="IPR007454">
    <property type="entry name" value="UPF0250_YbeD-like"/>
</dbReference>
<dbReference type="EMBL" id="JRPF02000008">
    <property type="protein sequence ID" value="TLD78212.1"/>
    <property type="molecule type" value="Genomic_DNA"/>
</dbReference>
<dbReference type="Proteomes" id="UP000064525">
    <property type="component" value="Chromosome I"/>
</dbReference>
<sequence>MNLDMQKPNIVYPCVWEYRIIGESEERLRELVFEVMPREYNIKLGKHSAQGHFVSVYVSVEVQSESERNDIFVHLKQDKSVKMVL</sequence>
<dbReference type="Gene3D" id="3.30.70.260">
    <property type="match status" value="1"/>
</dbReference>
<evidence type="ECO:0000313" key="4">
    <source>
        <dbReference type="Proteomes" id="UP000064525"/>
    </source>
</evidence>
<dbReference type="AlphaFoldDB" id="A0A099UF01"/>
<proteinExistence type="predicted"/>
<reference evidence="1" key="2">
    <citation type="submission" date="2015-11" db="EMBL/GenBank/DDBJ databases">
        <authorList>
            <person name="Zhang Y."/>
            <person name="Guo Z."/>
        </authorList>
    </citation>
    <scope>NUCLEOTIDE SEQUENCE</scope>
    <source>
        <strain evidence="1">1</strain>
    </source>
</reference>